<dbReference type="SUPFAM" id="SSF53448">
    <property type="entry name" value="Nucleotide-diphospho-sugar transferases"/>
    <property type="match status" value="1"/>
</dbReference>
<name>A0A9D1DF67_9FIRM</name>
<reference evidence="2" key="1">
    <citation type="submission" date="2020-10" db="EMBL/GenBank/DDBJ databases">
        <authorList>
            <person name="Gilroy R."/>
        </authorList>
    </citation>
    <scope>NUCLEOTIDE SEQUENCE</scope>
    <source>
        <strain evidence="2">ChiSxjej1B13-7958</strain>
    </source>
</reference>
<dbReference type="InterPro" id="IPR029044">
    <property type="entry name" value="Nucleotide-diphossugar_trans"/>
</dbReference>
<evidence type="ECO:0000259" key="1">
    <source>
        <dbReference type="Pfam" id="PF00535"/>
    </source>
</evidence>
<proteinExistence type="predicted"/>
<dbReference type="EMBL" id="DVGZ01000108">
    <property type="protein sequence ID" value="HIR47942.1"/>
    <property type="molecule type" value="Genomic_DNA"/>
</dbReference>
<dbReference type="Pfam" id="PF00535">
    <property type="entry name" value="Glycos_transf_2"/>
    <property type="match status" value="1"/>
</dbReference>
<feature type="domain" description="Glycosyltransferase 2-like" evidence="1">
    <location>
        <begin position="7"/>
        <end position="91"/>
    </location>
</feature>
<evidence type="ECO:0000313" key="3">
    <source>
        <dbReference type="Proteomes" id="UP000824242"/>
    </source>
</evidence>
<comment type="caution">
    <text evidence="2">The sequence shown here is derived from an EMBL/GenBank/DDBJ whole genome shotgun (WGS) entry which is preliminary data.</text>
</comment>
<dbReference type="InterPro" id="IPR001173">
    <property type="entry name" value="Glyco_trans_2-like"/>
</dbReference>
<protein>
    <submittedName>
        <fullName evidence="2">Glycosyltransferase family 2 protein</fullName>
    </submittedName>
</protein>
<dbReference type="AlphaFoldDB" id="A0A9D1DF67"/>
<gene>
    <name evidence="2" type="ORF">IAB89_09865</name>
</gene>
<dbReference type="CDD" id="cd00761">
    <property type="entry name" value="Glyco_tranf_GTA_type"/>
    <property type="match status" value="1"/>
</dbReference>
<evidence type="ECO:0000313" key="2">
    <source>
        <dbReference type="EMBL" id="HIR47942.1"/>
    </source>
</evidence>
<dbReference type="Proteomes" id="UP000824242">
    <property type="component" value="Unassembled WGS sequence"/>
</dbReference>
<reference evidence="2" key="2">
    <citation type="journal article" date="2021" name="PeerJ">
        <title>Extensive microbial diversity within the chicken gut microbiome revealed by metagenomics and culture.</title>
        <authorList>
            <person name="Gilroy R."/>
            <person name="Ravi A."/>
            <person name="Getino M."/>
            <person name="Pursley I."/>
            <person name="Horton D.L."/>
            <person name="Alikhan N.F."/>
            <person name="Baker D."/>
            <person name="Gharbi K."/>
            <person name="Hall N."/>
            <person name="Watson M."/>
            <person name="Adriaenssens E.M."/>
            <person name="Foster-Nyarko E."/>
            <person name="Jarju S."/>
            <person name="Secka A."/>
            <person name="Antonio M."/>
            <person name="Oren A."/>
            <person name="Chaudhuri R.R."/>
            <person name="La Ragione R."/>
            <person name="Hildebrand F."/>
            <person name="Pallen M.J."/>
        </authorList>
    </citation>
    <scope>NUCLEOTIDE SEQUENCE</scope>
    <source>
        <strain evidence="2">ChiSxjej1B13-7958</strain>
    </source>
</reference>
<accession>A0A9D1DF67</accession>
<sequence>MNSCTLSVLFPVRNIEQEIGAILRLTAEQTQGINTEFIVADMGSTDKTVWEALRAIKELHLSGSVLQSGEGTVARALNTAMVRATGQYISFVFARRLYSAFLVPYCEMADTLHPDIVFGTAGEPFGKEGTVMPGSVCLQGLLEEKLPVDIAAILLRRSFVEERRLAFAENCEFGYSEEFLLRCFCTAETVARSPVALRRDSAYELRRGPQKTVGAASFQRVEALLRVAEYVESRLPGDKKVSALLWERRIPQAVMWCVDLLLREGNGYGAVQGMLKVGGYRKYLKCGPATPFELKKRIRLWKNLPWMYKPRRPVA</sequence>
<organism evidence="2 3">
    <name type="scientific">Candidatus Caccousia avicola</name>
    <dbReference type="NCBI Taxonomy" id="2840721"/>
    <lineage>
        <taxon>Bacteria</taxon>
        <taxon>Bacillati</taxon>
        <taxon>Bacillota</taxon>
        <taxon>Clostridia</taxon>
        <taxon>Eubacteriales</taxon>
        <taxon>Oscillospiraceae</taxon>
        <taxon>Oscillospiraceae incertae sedis</taxon>
        <taxon>Candidatus Caccousia</taxon>
    </lineage>
</organism>
<dbReference type="Gene3D" id="3.90.550.10">
    <property type="entry name" value="Spore Coat Polysaccharide Biosynthesis Protein SpsA, Chain A"/>
    <property type="match status" value="1"/>
</dbReference>